<dbReference type="EMBL" id="BT036539">
    <property type="protein sequence ID" value="ACF81544.1"/>
    <property type="molecule type" value="mRNA"/>
</dbReference>
<name>B4FHF1_MAIZE</name>
<reference evidence="1" key="1">
    <citation type="journal article" date="2009" name="PLoS Genet.">
        <title>Sequencing, mapping, and analysis of 27,455 maize full-length cDNAs.</title>
        <authorList>
            <person name="Soderlund C."/>
            <person name="Descour A."/>
            <person name="Kudrna D."/>
            <person name="Bomhoff M."/>
            <person name="Boyd L."/>
            <person name="Currie J."/>
            <person name="Angelova A."/>
            <person name="Collura K."/>
            <person name="Wissotski M."/>
            <person name="Ashley E."/>
            <person name="Morrow D."/>
            <person name="Fernandes J."/>
            <person name="Walbot V."/>
            <person name="Yu Y."/>
        </authorList>
    </citation>
    <scope>NUCLEOTIDE SEQUENCE</scope>
    <source>
        <strain evidence="1">B73</strain>
    </source>
</reference>
<organism evidence="1">
    <name type="scientific">Zea mays</name>
    <name type="common">Maize</name>
    <dbReference type="NCBI Taxonomy" id="4577"/>
    <lineage>
        <taxon>Eukaryota</taxon>
        <taxon>Viridiplantae</taxon>
        <taxon>Streptophyta</taxon>
        <taxon>Embryophyta</taxon>
        <taxon>Tracheophyta</taxon>
        <taxon>Spermatophyta</taxon>
        <taxon>Magnoliopsida</taxon>
        <taxon>Liliopsida</taxon>
        <taxon>Poales</taxon>
        <taxon>Poaceae</taxon>
        <taxon>PACMAD clade</taxon>
        <taxon>Panicoideae</taxon>
        <taxon>Andropogonodae</taxon>
        <taxon>Andropogoneae</taxon>
        <taxon>Tripsacinae</taxon>
        <taxon>Zea</taxon>
    </lineage>
</organism>
<dbReference type="RefSeq" id="NP_001132620.1">
    <property type="nucleotide sequence ID" value="NM_001139148.1"/>
</dbReference>
<evidence type="ECO:0000313" key="1">
    <source>
        <dbReference type="EMBL" id="ACF81544.1"/>
    </source>
</evidence>
<dbReference type="AlphaFoldDB" id="B4FHF1"/>
<proteinExistence type="evidence at transcript level"/>
<protein>
    <submittedName>
        <fullName evidence="1">Uncharacterized protein</fullName>
    </submittedName>
</protein>
<dbReference type="KEGG" id="zma:100194094"/>
<accession>B4FHF1</accession>
<dbReference type="GeneID" id="100194094"/>
<sequence>MGSNGSGSICGGVHASGSGASQRLLPGLVDGRCGAWCCRCSAGTVGSAGGGGGPRCFATVVATDASLALWMGLCGLVGRRRRLWRCALSRGPGRMLCWGFSWAKALATATLLGAASPVEGVVFPSFVFHGRKPGPPRIGDDGIPDVTPFLKVSLLKFVSATSSPSVVAFVFWVPVCVWRWRLAP</sequence>